<evidence type="ECO:0000256" key="5">
    <source>
        <dbReference type="PIRSR" id="PIRSR015582-2"/>
    </source>
</evidence>
<keyword evidence="8" id="KW-1185">Reference proteome</keyword>
<feature type="binding site" evidence="5">
    <location>
        <position position="158"/>
    </location>
    <ligand>
        <name>Mg(2+)</name>
        <dbReference type="ChEBI" id="CHEBI:18420"/>
    </ligand>
</feature>
<dbReference type="InterPro" id="IPR005000">
    <property type="entry name" value="Aldolase/citrate-lyase_domain"/>
</dbReference>
<evidence type="ECO:0000256" key="4">
    <source>
        <dbReference type="PIRSR" id="PIRSR015582-1"/>
    </source>
</evidence>
<dbReference type="EMBL" id="BIFT01000001">
    <property type="protein sequence ID" value="GCE27391.1"/>
    <property type="molecule type" value="Genomic_DNA"/>
</dbReference>
<evidence type="ECO:0000256" key="3">
    <source>
        <dbReference type="ARBA" id="ARBA00022842"/>
    </source>
</evidence>
<dbReference type="Gene3D" id="3.20.20.60">
    <property type="entry name" value="Phosphoenolpyruvate-binding domains"/>
    <property type="match status" value="1"/>
</dbReference>
<comment type="cofactor">
    <cofactor evidence="1">
        <name>Mg(2+)</name>
        <dbReference type="ChEBI" id="CHEBI:18420"/>
    </cofactor>
</comment>
<dbReference type="PANTHER" id="PTHR32308:SF10">
    <property type="entry name" value="CITRATE LYASE SUBUNIT BETA"/>
    <property type="match status" value="1"/>
</dbReference>
<proteinExistence type="predicted"/>
<dbReference type="PIRSF" id="PIRSF015582">
    <property type="entry name" value="Cit_lyase_B"/>
    <property type="match status" value="1"/>
</dbReference>
<keyword evidence="2 5" id="KW-0479">Metal-binding</keyword>
<dbReference type="Pfam" id="PF03328">
    <property type="entry name" value="HpcH_HpaI"/>
    <property type="match status" value="1"/>
</dbReference>
<dbReference type="AlphaFoldDB" id="A0A402B7Q3"/>
<evidence type="ECO:0000313" key="8">
    <source>
        <dbReference type="Proteomes" id="UP000287171"/>
    </source>
</evidence>
<evidence type="ECO:0000259" key="6">
    <source>
        <dbReference type="Pfam" id="PF03328"/>
    </source>
</evidence>
<dbReference type="InterPro" id="IPR040442">
    <property type="entry name" value="Pyrv_kinase-like_dom_sf"/>
</dbReference>
<organism evidence="7 8">
    <name type="scientific">Dictyobacter alpinus</name>
    <dbReference type="NCBI Taxonomy" id="2014873"/>
    <lineage>
        <taxon>Bacteria</taxon>
        <taxon>Bacillati</taxon>
        <taxon>Chloroflexota</taxon>
        <taxon>Ktedonobacteria</taxon>
        <taxon>Ktedonobacterales</taxon>
        <taxon>Dictyobacteraceae</taxon>
        <taxon>Dictyobacter</taxon>
    </lineage>
</organism>
<keyword evidence="3 5" id="KW-0460">Magnesium</keyword>
<dbReference type="InterPro" id="IPR015813">
    <property type="entry name" value="Pyrv/PenolPyrv_kinase-like_dom"/>
</dbReference>
<feature type="binding site" evidence="4">
    <location>
        <position position="131"/>
    </location>
    <ligand>
        <name>substrate</name>
    </ligand>
</feature>
<evidence type="ECO:0000256" key="1">
    <source>
        <dbReference type="ARBA" id="ARBA00001946"/>
    </source>
</evidence>
<dbReference type="GO" id="GO:0016829">
    <property type="term" value="F:lyase activity"/>
    <property type="evidence" value="ECO:0007669"/>
    <property type="project" value="UniProtKB-KW"/>
</dbReference>
<dbReference type="InterPro" id="IPR011206">
    <property type="entry name" value="Citrate_lyase_beta/mcl1/mcl2"/>
</dbReference>
<dbReference type="SUPFAM" id="SSF51621">
    <property type="entry name" value="Phosphoenolpyruvate/pyruvate domain"/>
    <property type="match status" value="1"/>
</dbReference>
<feature type="domain" description="HpcH/HpaI aldolase/citrate lyase" evidence="6">
    <location>
        <begin position="8"/>
        <end position="234"/>
    </location>
</feature>
<accession>A0A402B7Q3</accession>
<name>A0A402B7Q3_9CHLR</name>
<reference evidence="8" key="1">
    <citation type="submission" date="2018-12" db="EMBL/GenBank/DDBJ databases">
        <title>Tengunoibacter tsumagoiensis gen. nov., sp. nov., Dictyobacter kobayashii sp. nov., D. alpinus sp. nov., and D. joshuensis sp. nov. and description of Dictyobacteraceae fam. nov. within the order Ktedonobacterales isolated from Tengu-no-mugimeshi.</title>
        <authorList>
            <person name="Wang C.M."/>
            <person name="Zheng Y."/>
            <person name="Sakai Y."/>
            <person name="Toyoda A."/>
            <person name="Minakuchi Y."/>
            <person name="Abe K."/>
            <person name="Yokota A."/>
            <person name="Yabe S."/>
        </authorList>
    </citation>
    <scope>NUCLEOTIDE SEQUENCE [LARGE SCALE GENOMIC DNA]</scope>
    <source>
        <strain evidence="8">Uno16</strain>
    </source>
</reference>
<dbReference type="Proteomes" id="UP000287171">
    <property type="component" value="Unassembled WGS sequence"/>
</dbReference>
<feature type="binding site" evidence="5">
    <location>
        <position position="131"/>
    </location>
    <ligand>
        <name>Mg(2+)</name>
        <dbReference type="ChEBI" id="CHEBI:18420"/>
    </ligand>
</feature>
<protein>
    <submittedName>
        <fullName evidence="7">Malyl-CoA lyase</fullName>
    </submittedName>
</protein>
<keyword evidence="7" id="KW-0456">Lyase</keyword>
<gene>
    <name evidence="7" type="ORF">KDA_28750</name>
</gene>
<dbReference type="PANTHER" id="PTHR32308">
    <property type="entry name" value="LYASE BETA SUBUNIT, PUTATIVE (AFU_ORTHOLOGUE AFUA_4G13030)-RELATED"/>
    <property type="match status" value="1"/>
</dbReference>
<dbReference type="OrthoDB" id="9786940at2"/>
<sequence length="299" mass="32780">MRLRRSELSTPGSNERMMAKAVASTADLVLLDLEDAVAPNEKVAARARVVKSLKSLDWGTKTRAVRINDLESEFAYQDVISIVEEAGAYLDILIVPKVKAARDVWWVDTLLTQIEQHKRLSRRIGIEVLIEEVEAMLNVEEIARASTRLEALIFGPGDYSASQGVDSKGIEGSHADYPGDLWHYARNKIAIAARAAHIDAIDGAYANFKDSAGYQSECIRARTLGFVGKWAIHPDQLQIANQVFSPSAEEVAYARRLDAAYTAALDQGLGAIAFEGKMVDAAIVRSVRNIIIKADLIGM</sequence>
<dbReference type="GO" id="GO:0006107">
    <property type="term" value="P:oxaloacetate metabolic process"/>
    <property type="evidence" value="ECO:0007669"/>
    <property type="project" value="TreeGrafter"/>
</dbReference>
<feature type="binding site" evidence="4">
    <location>
        <position position="66"/>
    </location>
    <ligand>
        <name>substrate</name>
    </ligand>
</feature>
<evidence type="ECO:0000313" key="7">
    <source>
        <dbReference type="EMBL" id="GCE27391.1"/>
    </source>
</evidence>
<dbReference type="GO" id="GO:0000287">
    <property type="term" value="F:magnesium ion binding"/>
    <property type="evidence" value="ECO:0007669"/>
    <property type="project" value="TreeGrafter"/>
</dbReference>
<comment type="caution">
    <text evidence="7">The sequence shown here is derived from an EMBL/GenBank/DDBJ whole genome shotgun (WGS) entry which is preliminary data.</text>
</comment>
<evidence type="ECO:0000256" key="2">
    <source>
        <dbReference type="ARBA" id="ARBA00022723"/>
    </source>
</evidence>
<dbReference type="RefSeq" id="WP_126627743.1">
    <property type="nucleotide sequence ID" value="NZ_BIFT01000001.1"/>
</dbReference>